<dbReference type="GO" id="GO:0033922">
    <property type="term" value="F:peptidoglycan beta-N-acetylmuramidase activity"/>
    <property type="evidence" value="ECO:0007669"/>
    <property type="project" value="InterPro"/>
</dbReference>
<sequence>MAYLRSILFPLGPAFYSLGSLISIFFLICDGCAQVPIHKTTYDREIRPGAIQTEEYLPLLKGKRVGLVINQTSLIHDTYLVDSLIRLKINVVKLYAPEHGLRGKEDAGETIDSGIDAKTGLPVISLYGDKKKPTPADLEGVDIMIFDIQDVGARFYTYISTLHYLMEALGAQGIPLIVLDRPNPNGHYVDGPVLDTLRFRSFVGMDPVPVVYGMTIGELGRMINGEKWIHSTCSLTVIKCKNYDHTKFYELPVKPSPNLPDIRSILLYPSLCFFEGTIVSLGRGTLKPFQMLGNPLYPDSSFSFIPVSMQGAQHPPLEGKKCFGIDLSSLNVDSLFQTRQINLSLLITFYKALKNERFFNPSWFDKLSGGPGFREAIESSWSEAQIRASWRKGINAFNERRKLYLLYPDNE</sequence>
<accession>A0A9D7SVJ6</accession>
<dbReference type="EMBL" id="JADKGY010000029">
    <property type="protein sequence ID" value="MBK9984075.1"/>
    <property type="molecule type" value="Genomic_DNA"/>
</dbReference>
<feature type="domain" description="Peptidoglycan beta-N-acetylmuramidase NamZ N-terminal" evidence="2">
    <location>
        <begin position="65"/>
        <end position="262"/>
    </location>
</feature>
<organism evidence="4 5">
    <name type="scientific">Candidatus Opimibacter skivensis</name>
    <dbReference type="NCBI Taxonomy" id="2982028"/>
    <lineage>
        <taxon>Bacteria</taxon>
        <taxon>Pseudomonadati</taxon>
        <taxon>Bacteroidota</taxon>
        <taxon>Saprospiria</taxon>
        <taxon>Saprospirales</taxon>
        <taxon>Saprospiraceae</taxon>
        <taxon>Candidatus Opimibacter</taxon>
    </lineage>
</organism>
<name>A0A9D7SVJ6_9BACT</name>
<proteinExistence type="predicted"/>
<dbReference type="Pfam" id="PF20732">
    <property type="entry name" value="NamZ_C"/>
    <property type="match status" value="1"/>
</dbReference>
<evidence type="ECO:0000259" key="2">
    <source>
        <dbReference type="Pfam" id="PF07075"/>
    </source>
</evidence>
<evidence type="ECO:0000259" key="3">
    <source>
        <dbReference type="Pfam" id="PF20732"/>
    </source>
</evidence>
<dbReference type="InterPro" id="IPR048502">
    <property type="entry name" value="NamZ_N"/>
</dbReference>
<comment type="caution">
    <text evidence="4">The sequence shown here is derived from an EMBL/GenBank/DDBJ whole genome shotgun (WGS) entry which is preliminary data.</text>
</comment>
<keyword evidence="1" id="KW-0472">Membrane</keyword>
<gene>
    <name evidence="4" type="ORF">IPP15_17185</name>
</gene>
<dbReference type="Proteomes" id="UP000808337">
    <property type="component" value="Unassembled WGS sequence"/>
</dbReference>
<dbReference type="Pfam" id="PF07075">
    <property type="entry name" value="NamZ_N"/>
    <property type="match status" value="1"/>
</dbReference>
<feature type="domain" description="Peptidoglycan beta-N-acetylmuramidase NamZ C-terminal" evidence="3">
    <location>
        <begin position="266"/>
        <end position="407"/>
    </location>
</feature>
<evidence type="ECO:0000256" key="1">
    <source>
        <dbReference type="SAM" id="Phobius"/>
    </source>
</evidence>
<dbReference type="Gene3D" id="3.90.1150.140">
    <property type="match status" value="1"/>
</dbReference>
<keyword evidence="1" id="KW-0812">Transmembrane</keyword>
<dbReference type="PIRSF" id="PIRSF016719">
    <property type="entry name" value="UCP016719"/>
    <property type="match status" value="1"/>
</dbReference>
<reference evidence="4 5" key="1">
    <citation type="submission" date="2020-10" db="EMBL/GenBank/DDBJ databases">
        <title>Connecting structure to function with the recovery of over 1000 high-quality activated sludge metagenome-assembled genomes encoding full-length rRNA genes using long-read sequencing.</title>
        <authorList>
            <person name="Singleton C.M."/>
            <person name="Petriglieri F."/>
            <person name="Kristensen J.M."/>
            <person name="Kirkegaard R.H."/>
            <person name="Michaelsen T.Y."/>
            <person name="Andersen M.H."/>
            <person name="Karst S.M."/>
            <person name="Dueholm M.S."/>
            <person name="Nielsen P.H."/>
            <person name="Albertsen M."/>
        </authorList>
    </citation>
    <scope>NUCLEOTIDE SEQUENCE [LARGE SCALE GENOMIC DNA]</scope>
    <source>
        <strain evidence="4">Ribe_18-Q3-R11-54_MAXAC.273</strain>
    </source>
</reference>
<dbReference type="AlphaFoldDB" id="A0A9D7SVJ6"/>
<dbReference type="Gene3D" id="3.40.50.12170">
    <property type="entry name" value="Uncharacterised protein PF07075, DUF1343"/>
    <property type="match status" value="1"/>
</dbReference>
<feature type="transmembrane region" description="Helical" evidence="1">
    <location>
        <begin position="7"/>
        <end position="28"/>
    </location>
</feature>
<evidence type="ECO:0000313" key="5">
    <source>
        <dbReference type="Proteomes" id="UP000808337"/>
    </source>
</evidence>
<dbReference type="InterPro" id="IPR048503">
    <property type="entry name" value="NamZ_C"/>
</dbReference>
<keyword evidence="1" id="KW-1133">Transmembrane helix</keyword>
<dbReference type="InterPro" id="IPR008302">
    <property type="entry name" value="NamZ"/>
</dbReference>
<evidence type="ECO:0000313" key="4">
    <source>
        <dbReference type="EMBL" id="MBK9984075.1"/>
    </source>
</evidence>
<protein>
    <submittedName>
        <fullName evidence="4">DUF1343 domain-containing protein</fullName>
    </submittedName>
</protein>
<dbReference type="PANTHER" id="PTHR42915:SF1">
    <property type="entry name" value="PEPTIDOGLYCAN BETA-N-ACETYLMURAMIDASE NAMZ"/>
    <property type="match status" value="1"/>
</dbReference>
<dbReference type="PANTHER" id="PTHR42915">
    <property type="entry name" value="HYPOTHETICAL 460 KDA PROTEIN IN FEUA-SIGW INTERGENIC REGION [PRECURSOR]"/>
    <property type="match status" value="1"/>
</dbReference>